<gene>
    <name evidence="2" type="ORF">GZ22_03715</name>
</gene>
<dbReference type="Proteomes" id="UP000027980">
    <property type="component" value="Chromosome"/>
</dbReference>
<dbReference type="KEGG" id="tap:GZ22_03715"/>
<dbReference type="InterPro" id="IPR051908">
    <property type="entry name" value="Ribosomal_N-acetyltransferase"/>
</dbReference>
<evidence type="ECO:0000259" key="1">
    <source>
        <dbReference type="PROSITE" id="PS51186"/>
    </source>
</evidence>
<dbReference type="Gene3D" id="3.40.630.30">
    <property type="match status" value="1"/>
</dbReference>
<sequence>MFTHRIDSATYMKLLEPQDSDKLYQLIDSSREHLRQWLPWVDQNTTVEHSRQFIQHTLDQFASNNGFTAGIWYQGALAGVIGFHKIDWSNRSTSLGYWLGEEYTGLGLMQKAVSKSLDYAFLELRLNRVEIRSAIGNVRSRRIPEKLNFTHEGTIRQAEKLVYGYVNHNVYGMLLEEWEAKENSKTNDDETNG</sequence>
<dbReference type="Pfam" id="PF13302">
    <property type="entry name" value="Acetyltransf_3"/>
    <property type="match status" value="1"/>
</dbReference>
<dbReference type="PROSITE" id="PS51186">
    <property type="entry name" value="GNAT"/>
    <property type="match status" value="1"/>
</dbReference>
<feature type="domain" description="N-acetyltransferase" evidence="1">
    <location>
        <begin position="21"/>
        <end position="176"/>
    </location>
</feature>
<dbReference type="InterPro" id="IPR016181">
    <property type="entry name" value="Acyl_CoA_acyltransferase"/>
</dbReference>
<organism evidence="2 3">
    <name type="scientific">Terribacillus saccharophilus</name>
    <dbReference type="NCBI Taxonomy" id="361277"/>
    <lineage>
        <taxon>Bacteria</taxon>
        <taxon>Bacillati</taxon>
        <taxon>Bacillota</taxon>
        <taxon>Bacilli</taxon>
        <taxon>Bacillales</taxon>
        <taxon>Bacillaceae</taxon>
        <taxon>Terribacillus</taxon>
    </lineage>
</organism>
<dbReference type="HOGENOM" id="CLU_013985_3_0_9"/>
<dbReference type="EMBL" id="CP008876">
    <property type="protein sequence ID" value="AIF65840.1"/>
    <property type="molecule type" value="Genomic_DNA"/>
</dbReference>
<accession>A0A075LGQ6</accession>
<evidence type="ECO:0000313" key="2">
    <source>
        <dbReference type="EMBL" id="AIF65840.1"/>
    </source>
</evidence>
<reference evidence="2 3" key="1">
    <citation type="submission" date="2014-07" db="EMBL/GenBank/DDBJ databases">
        <title>Complete genome sequence of a moderately halophilic bacterium Terribacillus aidingensis MP602, isolated from Cryptomeria fortunei in Tianmu mountain in China.</title>
        <authorList>
            <person name="Wang Y."/>
            <person name="Lu P."/>
            <person name="Zhang L."/>
        </authorList>
    </citation>
    <scope>NUCLEOTIDE SEQUENCE [LARGE SCALE GENOMIC DNA]</scope>
    <source>
        <strain evidence="2 3">MP602</strain>
    </source>
</reference>
<dbReference type="GO" id="GO:1990189">
    <property type="term" value="F:protein N-terminal-serine acetyltransferase activity"/>
    <property type="evidence" value="ECO:0007669"/>
    <property type="project" value="TreeGrafter"/>
</dbReference>
<dbReference type="GeneID" id="34221913"/>
<name>A0A075LGQ6_9BACI</name>
<dbReference type="PANTHER" id="PTHR43441">
    <property type="entry name" value="RIBOSOMAL-PROTEIN-SERINE ACETYLTRANSFERASE"/>
    <property type="match status" value="1"/>
</dbReference>
<dbReference type="GO" id="GO:0008999">
    <property type="term" value="F:protein-N-terminal-alanine acetyltransferase activity"/>
    <property type="evidence" value="ECO:0007669"/>
    <property type="project" value="TreeGrafter"/>
</dbReference>
<dbReference type="GO" id="GO:0005737">
    <property type="term" value="C:cytoplasm"/>
    <property type="evidence" value="ECO:0007669"/>
    <property type="project" value="TreeGrafter"/>
</dbReference>
<dbReference type="OrthoDB" id="9784707at2"/>
<protein>
    <submittedName>
        <fullName evidence="2">Alanine acetyltransferase</fullName>
    </submittedName>
</protein>
<dbReference type="PANTHER" id="PTHR43441:SF12">
    <property type="entry name" value="RIBOSOMAL N-ACETYLTRANSFERASE YDAF-RELATED"/>
    <property type="match status" value="1"/>
</dbReference>
<proteinExistence type="predicted"/>
<dbReference type="SUPFAM" id="SSF55729">
    <property type="entry name" value="Acyl-CoA N-acyltransferases (Nat)"/>
    <property type="match status" value="1"/>
</dbReference>
<dbReference type="RefSeq" id="WP_038558741.1">
    <property type="nucleotide sequence ID" value="NZ_CP008876.1"/>
</dbReference>
<evidence type="ECO:0000313" key="3">
    <source>
        <dbReference type="Proteomes" id="UP000027980"/>
    </source>
</evidence>
<dbReference type="AlphaFoldDB" id="A0A075LGQ6"/>
<dbReference type="InterPro" id="IPR000182">
    <property type="entry name" value="GNAT_dom"/>
</dbReference>